<comment type="similarity">
    <text evidence="2">Belongs to the Mediator complex subunit 23 family.</text>
</comment>
<evidence type="ECO:0000256" key="5">
    <source>
        <dbReference type="ARBA" id="ARBA00023242"/>
    </source>
</evidence>
<evidence type="ECO:0000313" key="7">
    <source>
        <dbReference type="Proteomes" id="UP000444721"/>
    </source>
</evidence>
<comment type="subcellular location">
    <subcellularLocation>
        <location evidence="1">Nucleus</location>
    </subcellularLocation>
</comment>
<sequence length="1099" mass="128422">MIFFGETELADATTLHFKGNYLNFSKESSSSEATYQILSLRKCVELFGDHMKDHNLVWLLLQIVMTKRTRFDGDPLLIREFIKLVSELRYKNFATWHPFEENLLQSHTHMIQLRLREALVEQDIQIEQSSMSFVKEMDTWFKETAINYHNPDENTLKNIFLLSNYLIRPLGQSMYNYLMSNSEDEPVRTIPHDATDIHYEFTGKRKPLSVNLILVISVMARRKLFGSILELLRSKQIKNVNSNEHFPPGIIETLARALYCTPVNLNETLGELKINNFLIVELLNFRLIRLLKYCSPENFFTLFMTLHTQVGSSKESGSHRLFLILENLGVKMTTYLLNDFKRMEKLVDKHLGENTSISETLKRNLLFSFIRNFKLSWKQDKHEKTLRVSCFNKIVSHCMKVMEDFGKLNSKHRLYPELVKKMVDHFLSKKTEQTESPPYDKDTISKIEKQLDAKNLQEIVQENNRNLLCAIWSRMYNLLPKQPSNEEVKFWKKVLLETHTPKELVNNIYRFVDYILDEYLVEGENNTGETIYLVMQRVSQHLAKFVWTYEFVPIEIMTLALMDRSKAKNTSLGTPNSNIEHIYAHSVLLSILITDEICLAKRANCFLRHNKHPNHFEDPDYFDSHQKYHAEFPETFGASSLSESQSRPCYYGNECLRMIPILDLFCRRLCELQLFDTLQTVLETYGDLFLYHEFLLTFVKDILFTFHHEITMDCKKLLFNIVRKSEDYTLRDMNASFSKTAKDYFLLQPSEAMTPNTSQSDIFDRTYFLKLITCVSEVLPTIQESRANHTYITPKHVFYEFTTTFELRLNACVIEILCLPLGLTDIVKKLIECLIENMDLLPRPQLYKLSHTIGLILASLPPTCGDYVFAILAEFLSKNPHLLLINDLENKHELQSIKSPAECMLCILHNYLHTATNEAFSCFKKFLKQRRKSEKCKIETREQFYFLCRVIGPFITPLAQLAQSSSLSSSSSSEKPVNVPHSELSALEVCFTEIVMLFLSIEWDVSPEIRPVKKRKYSSLLSTLFQQNDGNEIEDEMVEQIFYFFQHVFHLLYPSGQALKNALSWKHNFISIFNEEIEKCTNAALKQRLKMFFTAKDID</sequence>
<dbReference type="Proteomes" id="UP000444721">
    <property type="component" value="Unassembled WGS sequence"/>
</dbReference>
<dbReference type="EMBL" id="VFQX01000022">
    <property type="protein sequence ID" value="KAF0980031.1"/>
    <property type="molecule type" value="Genomic_DNA"/>
</dbReference>
<dbReference type="GO" id="GO:0006357">
    <property type="term" value="P:regulation of transcription by RNA polymerase II"/>
    <property type="evidence" value="ECO:0007669"/>
    <property type="project" value="TreeGrafter"/>
</dbReference>
<dbReference type="AlphaFoldDB" id="A0A6A5BZL8"/>
<dbReference type="GO" id="GO:0010628">
    <property type="term" value="P:positive regulation of gene expression"/>
    <property type="evidence" value="ECO:0007669"/>
    <property type="project" value="TreeGrafter"/>
</dbReference>
<evidence type="ECO:0000256" key="3">
    <source>
        <dbReference type="ARBA" id="ARBA00023015"/>
    </source>
</evidence>
<proteinExistence type="inferred from homology"/>
<reference evidence="6 7" key="1">
    <citation type="journal article" date="2019" name="Sci. Rep.">
        <title>Nanopore sequencing improves the draft genome of the human pathogenic amoeba Naegleria fowleri.</title>
        <authorList>
            <person name="Liechti N."/>
            <person name="Schurch N."/>
            <person name="Bruggmann R."/>
            <person name="Wittwer M."/>
        </authorList>
    </citation>
    <scope>NUCLEOTIDE SEQUENCE [LARGE SCALE GENOMIC DNA]</scope>
    <source>
        <strain evidence="6 7">ATCC 30894</strain>
    </source>
</reference>
<keyword evidence="4" id="KW-0804">Transcription</keyword>
<keyword evidence="5" id="KW-0539">Nucleus</keyword>
<dbReference type="OrthoDB" id="9982951at2759"/>
<dbReference type="InterPro" id="IPR021629">
    <property type="entry name" value="Mediator_Med23"/>
</dbReference>
<evidence type="ECO:0000256" key="1">
    <source>
        <dbReference type="ARBA" id="ARBA00004123"/>
    </source>
</evidence>
<dbReference type="VEuPathDB" id="AmoebaDB:FDP41_001184"/>
<dbReference type="VEuPathDB" id="AmoebaDB:NfTy_048750"/>
<dbReference type="GO" id="GO:0005667">
    <property type="term" value="C:transcription regulator complex"/>
    <property type="evidence" value="ECO:0007669"/>
    <property type="project" value="TreeGrafter"/>
</dbReference>
<dbReference type="OMA" id="ETREQFY"/>
<dbReference type="Pfam" id="PF11573">
    <property type="entry name" value="Med23"/>
    <property type="match status" value="1"/>
</dbReference>
<dbReference type="GeneID" id="68108402"/>
<dbReference type="RefSeq" id="XP_044564744.1">
    <property type="nucleotide sequence ID" value="XM_044702293.1"/>
</dbReference>
<keyword evidence="7" id="KW-1185">Reference proteome</keyword>
<dbReference type="PANTHER" id="PTHR12691:SF10">
    <property type="entry name" value="MEDIATOR OF RNA POLYMERASE II TRANSCRIPTION SUBUNIT 23"/>
    <property type="match status" value="1"/>
</dbReference>
<name>A0A6A5BZL8_NAEFO</name>
<evidence type="ECO:0000313" key="6">
    <source>
        <dbReference type="EMBL" id="KAF0980031.1"/>
    </source>
</evidence>
<dbReference type="PANTHER" id="PTHR12691">
    <property type="entry name" value="MEDIATOR OF RNA POLYMERASE II TRANSCRIPTION SUBUNIT 23"/>
    <property type="match status" value="1"/>
</dbReference>
<protein>
    <submittedName>
        <fullName evidence="6">Uncharacterized protein</fullName>
    </submittedName>
</protein>
<evidence type="ECO:0000256" key="4">
    <source>
        <dbReference type="ARBA" id="ARBA00023163"/>
    </source>
</evidence>
<keyword evidence="3" id="KW-0805">Transcription regulation</keyword>
<evidence type="ECO:0000256" key="2">
    <source>
        <dbReference type="ARBA" id="ARBA00010222"/>
    </source>
</evidence>
<organism evidence="6 7">
    <name type="scientific">Naegleria fowleri</name>
    <name type="common">Brain eating amoeba</name>
    <dbReference type="NCBI Taxonomy" id="5763"/>
    <lineage>
        <taxon>Eukaryota</taxon>
        <taxon>Discoba</taxon>
        <taxon>Heterolobosea</taxon>
        <taxon>Tetramitia</taxon>
        <taxon>Eutetramitia</taxon>
        <taxon>Vahlkampfiidae</taxon>
        <taxon>Naegleria</taxon>
    </lineage>
</organism>
<dbReference type="VEuPathDB" id="AmoebaDB:NF0108140"/>
<gene>
    <name evidence="6" type="ORF">FDP41_001184</name>
</gene>
<dbReference type="GO" id="GO:0016592">
    <property type="term" value="C:mediator complex"/>
    <property type="evidence" value="ECO:0007669"/>
    <property type="project" value="TreeGrafter"/>
</dbReference>
<accession>A0A6A5BZL8</accession>
<comment type="caution">
    <text evidence="6">The sequence shown here is derived from an EMBL/GenBank/DDBJ whole genome shotgun (WGS) entry which is preliminary data.</text>
</comment>